<dbReference type="AlphaFoldDB" id="A0A839SSK9"/>
<evidence type="ECO:0000256" key="7">
    <source>
        <dbReference type="ARBA" id="ARBA00023004"/>
    </source>
</evidence>
<keyword evidence="5 9" id="KW-0223">Dioxygenase</keyword>
<evidence type="ECO:0000256" key="3">
    <source>
        <dbReference type="ARBA" id="ARBA00008654"/>
    </source>
</evidence>
<comment type="cofactor">
    <cofactor evidence="1">
        <name>Fe(2+)</name>
        <dbReference type="ChEBI" id="CHEBI:29033"/>
    </cofactor>
</comment>
<dbReference type="SUPFAM" id="SSF51197">
    <property type="entry name" value="Clavaminate synthase-like"/>
    <property type="match status" value="1"/>
</dbReference>
<keyword evidence="4" id="KW-0479">Metal-binding</keyword>
<dbReference type="Proteomes" id="UP000581135">
    <property type="component" value="Unassembled WGS sequence"/>
</dbReference>
<dbReference type="EMBL" id="JACHXA010000005">
    <property type="protein sequence ID" value="MBB3065791.1"/>
    <property type="molecule type" value="Genomic_DNA"/>
</dbReference>
<evidence type="ECO:0000256" key="1">
    <source>
        <dbReference type="ARBA" id="ARBA00001954"/>
    </source>
</evidence>
<comment type="similarity">
    <text evidence="3">Belongs to the gamma-BBH/TMLD family.</text>
</comment>
<dbReference type="PANTHER" id="PTHR10696:SF25">
    <property type="entry name" value="OXIDOREDUCTASE AIM17-RELATED"/>
    <property type="match status" value="1"/>
</dbReference>
<dbReference type="EC" id="1.14.11.1" evidence="9"/>
<evidence type="ECO:0000256" key="4">
    <source>
        <dbReference type="ARBA" id="ARBA00022723"/>
    </source>
</evidence>
<feature type="domain" description="TauD/TfdA-like" evidence="8">
    <location>
        <begin position="134"/>
        <end position="358"/>
    </location>
</feature>
<evidence type="ECO:0000259" key="8">
    <source>
        <dbReference type="Pfam" id="PF02668"/>
    </source>
</evidence>
<dbReference type="FunFam" id="3.60.130.10:FF:000001">
    <property type="entry name" value="Trimethyllysine dioxygenase, mitochondrial"/>
    <property type="match status" value="1"/>
</dbReference>
<keyword evidence="6 9" id="KW-0560">Oxidoreductase</keyword>
<dbReference type="RefSeq" id="WP_183416614.1">
    <property type="nucleotide sequence ID" value="NZ_JACHXA010000005.1"/>
</dbReference>
<reference evidence="9 10" key="1">
    <citation type="submission" date="2020-08" db="EMBL/GenBank/DDBJ databases">
        <title>Genomic Encyclopedia of Type Strains, Phase III (KMG-III): the genomes of soil and plant-associated and newly described type strains.</title>
        <authorList>
            <person name="Whitman W."/>
        </authorList>
    </citation>
    <scope>NUCLEOTIDE SEQUENCE [LARGE SCALE GENOMIC DNA]</scope>
    <source>
        <strain evidence="9 10">CECT 8803</strain>
    </source>
</reference>
<evidence type="ECO:0000256" key="6">
    <source>
        <dbReference type="ARBA" id="ARBA00023002"/>
    </source>
</evidence>
<dbReference type="Gene3D" id="3.60.130.10">
    <property type="entry name" value="Clavaminate synthase-like"/>
    <property type="match status" value="1"/>
</dbReference>
<dbReference type="CDD" id="cd00250">
    <property type="entry name" value="CAS_like"/>
    <property type="match status" value="1"/>
</dbReference>
<comment type="cofactor">
    <cofactor evidence="2">
        <name>L-ascorbate</name>
        <dbReference type="ChEBI" id="CHEBI:38290"/>
    </cofactor>
</comment>
<organism evidence="9 10">
    <name type="scientific">Limibacillus halophilus</name>
    <dbReference type="NCBI Taxonomy" id="1579333"/>
    <lineage>
        <taxon>Bacteria</taxon>
        <taxon>Pseudomonadati</taxon>
        <taxon>Pseudomonadota</taxon>
        <taxon>Alphaproteobacteria</taxon>
        <taxon>Rhodospirillales</taxon>
        <taxon>Rhodovibrionaceae</taxon>
        <taxon>Limibacillus</taxon>
    </lineage>
</organism>
<dbReference type="PANTHER" id="PTHR10696">
    <property type="entry name" value="GAMMA-BUTYROBETAINE HYDROXYLASE-RELATED"/>
    <property type="match status" value="1"/>
</dbReference>
<sequence>MNLRDLSISEDGRTLWLDMTSGRRLQIPALQVRDLCDCGACRHANGQRLIDLAALPQDQRIAAVEVGVDHCSAIVTLLPESHRVELTFDRLAQLLSAPEAQLAGRVPEARLWDASLPESRFPKARYADIAGDPAALANWLVGIRDYGFALLEECGSTTGTVLSAVELFGFVRETNYGRLFDVVAKPDPNNLAYTGLGLGLHTDNPYRDPVPGMQFLHCLEASGQGGESLLVDGFRVAQDLRSDNPEVFEILANTSVPFRFTDSTADLRSNRPLIEIDGQGGLVGVRYNNRSRADLQLSPQQLTAFYQAYSVFGRLLHDPTYIISFKLNAGSLFVVDNRRVLHGRGAFSGGQRRLQGCYADWDALTSYVNLHQ</sequence>
<evidence type="ECO:0000256" key="5">
    <source>
        <dbReference type="ARBA" id="ARBA00022964"/>
    </source>
</evidence>
<comment type="caution">
    <text evidence="9">The sequence shown here is derived from an EMBL/GenBank/DDBJ whole genome shotgun (WGS) entry which is preliminary data.</text>
</comment>
<dbReference type="GO" id="GO:0046872">
    <property type="term" value="F:metal ion binding"/>
    <property type="evidence" value="ECO:0007669"/>
    <property type="project" value="UniProtKB-KW"/>
</dbReference>
<dbReference type="InterPro" id="IPR050411">
    <property type="entry name" value="AlphaKG_dependent_hydroxylases"/>
</dbReference>
<dbReference type="InterPro" id="IPR003819">
    <property type="entry name" value="TauD/TfdA-like"/>
</dbReference>
<name>A0A839SSK9_9PROT</name>
<protein>
    <submittedName>
        <fullName evidence="9">Gamma-butyrobetaine dioxygenase</fullName>
        <ecNumber evidence="9">1.14.11.1</ecNumber>
    </submittedName>
</protein>
<keyword evidence="10" id="KW-1185">Reference proteome</keyword>
<dbReference type="GO" id="GO:0008336">
    <property type="term" value="F:gamma-butyrobetaine dioxygenase activity"/>
    <property type="evidence" value="ECO:0007669"/>
    <property type="project" value="UniProtKB-EC"/>
</dbReference>
<accession>A0A839SSK9</accession>
<evidence type="ECO:0000256" key="2">
    <source>
        <dbReference type="ARBA" id="ARBA00001961"/>
    </source>
</evidence>
<dbReference type="InterPro" id="IPR042098">
    <property type="entry name" value="TauD-like_sf"/>
</dbReference>
<dbReference type="Pfam" id="PF02668">
    <property type="entry name" value="TauD"/>
    <property type="match status" value="1"/>
</dbReference>
<evidence type="ECO:0000313" key="10">
    <source>
        <dbReference type="Proteomes" id="UP000581135"/>
    </source>
</evidence>
<dbReference type="GO" id="GO:0045329">
    <property type="term" value="P:carnitine biosynthetic process"/>
    <property type="evidence" value="ECO:0007669"/>
    <property type="project" value="TreeGrafter"/>
</dbReference>
<keyword evidence="7" id="KW-0408">Iron</keyword>
<gene>
    <name evidence="9" type="ORF">FHR98_002087</name>
</gene>
<proteinExistence type="inferred from homology"/>
<evidence type="ECO:0000313" key="9">
    <source>
        <dbReference type="EMBL" id="MBB3065791.1"/>
    </source>
</evidence>